<keyword evidence="5" id="KW-0175">Coiled coil</keyword>
<dbReference type="Pfam" id="PF06839">
    <property type="entry name" value="Zn_ribbon_GRF"/>
    <property type="match status" value="1"/>
</dbReference>
<evidence type="ECO:0000313" key="8">
    <source>
        <dbReference type="Proteomes" id="UP000326396"/>
    </source>
</evidence>
<dbReference type="Proteomes" id="UP000326396">
    <property type="component" value="Linkage Group LG10"/>
</dbReference>
<reference evidence="7 8" key="1">
    <citation type="submission" date="2019-05" db="EMBL/GenBank/DDBJ databases">
        <title>Mikania micrantha, genome provides insights into the molecular mechanism of rapid growth.</title>
        <authorList>
            <person name="Liu B."/>
        </authorList>
    </citation>
    <scope>NUCLEOTIDE SEQUENCE [LARGE SCALE GENOMIC DNA]</scope>
    <source>
        <strain evidence="7">NLD-2019</strain>
        <tissue evidence="7">Leaf</tissue>
    </source>
</reference>
<dbReference type="Gene3D" id="3.40.50.360">
    <property type="match status" value="1"/>
</dbReference>
<organism evidence="7 8">
    <name type="scientific">Mikania micrantha</name>
    <name type="common">bitter vine</name>
    <dbReference type="NCBI Taxonomy" id="192012"/>
    <lineage>
        <taxon>Eukaryota</taxon>
        <taxon>Viridiplantae</taxon>
        <taxon>Streptophyta</taxon>
        <taxon>Embryophyta</taxon>
        <taxon>Tracheophyta</taxon>
        <taxon>Spermatophyta</taxon>
        <taxon>Magnoliopsida</taxon>
        <taxon>eudicotyledons</taxon>
        <taxon>Gunneridae</taxon>
        <taxon>Pentapetalae</taxon>
        <taxon>asterids</taxon>
        <taxon>campanulids</taxon>
        <taxon>Asterales</taxon>
        <taxon>Asteraceae</taxon>
        <taxon>Asteroideae</taxon>
        <taxon>Heliantheae alliance</taxon>
        <taxon>Eupatorieae</taxon>
        <taxon>Mikania</taxon>
    </lineage>
</organism>
<accession>A0A5N6PW28</accession>
<keyword evidence="8" id="KW-1185">Reference proteome</keyword>
<gene>
    <name evidence="7" type="ORF">E3N88_04535</name>
</gene>
<comment type="caution">
    <text evidence="7">The sequence shown here is derived from an EMBL/GenBank/DDBJ whole genome shotgun (WGS) entry which is preliminary data.</text>
</comment>
<dbReference type="GO" id="GO:0008270">
    <property type="term" value="F:zinc ion binding"/>
    <property type="evidence" value="ECO:0007669"/>
    <property type="project" value="UniProtKB-KW"/>
</dbReference>
<dbReference type="InterPro" id="IPR029039">
    <property type="entry name" value="Flavoprotein-like_sf"/>
</dbReference>
<proteinExistence type="predicted"/>
<dbReference type="OrthoDB" id="2822301at2759"/>
<feature type="coiled-coil region" evidence="5">
    <location>
        <begin position="139"/>
        <end position="166"/>
    </location>
</feature>
<evidence type="ECO:0000313" key="7">
    <source>
        <dbReference type="EMBL" id="KAD7117267.1"/>
    </source>
</evidence>
<evidence type="ECO:0000256" key="3">
    <source>
        <dbReference type="ARBA" id="ARBA00022833"/>
    </source>
</evidence>
<keyword evidence="2 4" id="KW-0863">Zinc-finger</keyword>
<evidence type="ECO:0000256" key="1">
    <source>
        <dbReference type="ARBA" id="ARBA00022723"/>
    </source>
</evidence>
<evidence type="ECO:0000259" key="6">
    <source>
        <dbReference type="PROSITE" id="PS51999"/>
    </source>
</evidence>
<dbReference type="AlphaFoldDB" id="A0A5N6PW28"/>
<protein>
    <recommendedName>
        <fullName evidence="6">GRF-type domain-containing protein</fullName>
    </recommendedName>
</protein>
<keyword evidence="3" id="KW-0862">Zinc</keyword>
<dbReference type="EMBL" id="SZYD01000002">
    <property type="protein sequence ID" value="KAD7117267.1"/>
    <property type="molecule type" value="Genomic_DNA"/>
</dbReference>
<sequence length="262" mass="29876">MVEKETSLLHNPDSQSIMHPNPISSIISKFTEVVNFRFPPPPVKKMEIERKAAGDTDILGGFVLYIIKLPRKEIKRSLNMDFCECGKEAIILTSWTNRNPGRRFYGCPDQGSKCRFIGWFDQNQCQRCMDIIPGLLRAKNQFAVENKNLQEQLKALKSEASKMRKMLIFSWIGFGHIERTGVRRIRDAAGGGDDYGESVHKEEVDDGKKKVTVFFGTQARTAERFAKTPVEEAKTRYEKVVFKVIDLVSIGFQDLKLNAYCS</sequence>
<dbReference type="PANTHER" id="PTHR33248">
    <property type="entry name" value="ZINC ION-BINDING PROTEIN"/>
    <property type="match status" value="1"/>
</dbReference>
<evidence type="ECO:0000256" key="2">
    <source>
        <dbReference type="ARBA" id="ARBA00022771"/>
    </source>
</evidence>
<dbReference type="InterPro" id="IPR010666">
    <property type="entry name" value="Znf_GRF"/>
</dbReference>
<evidence type="ECO:0000256" key="4">
    <source>
        <dbReference type="PROSITE-ProRule" id="PRU01343"/>
    </source>
</evidence>
<keyword evidence="1" id="KW-0479">Metal-binding</keyword>
<evidence type="ECO:0000256" key="5">
    <source>
        <dbReference type="SAM" id="Coils"/>
    </source>
</evidence>
<name>A0A5N6PW28_9ASTR</name>
<feature type="domain" description="GRF-type" evidence="6">
    <location>
        <begin position="83"/>
        <end position="123"/>
    </location>
</feature>
<dbReference type="PROSITE" id="PS51999">
    <property type="entry name" value="ZF_GRF"/>
    <property type="match status" value="1"/>
</dbReference>